<accession>A0A553H525</accession>
<dbReference type="SUPFAM" id="SSF54427">
    <property type="entry name" value="NTF2-like"/>
    <property type="match status" value="1"/>
</dbReference>
<dbReference type="Gene3D" id="3.10.450.50">
    <property type="match status" value="1"/>
</dbReference>
<organism evidence="4 5">
    <name type="scientific">Pseudomonas mangiferae</name>
    <dbReference type="NCBI Taxonomy" id="2593654"/>
    <lineage>
        <taxon>Bacteria</taxon>
        <taxon>Pseudomonadati</taxon>
        <taxon>Pseudomonadota</taxon>
        <taxon>Gammaproteobacteria</taxon>
        <taxon>Pseudomonadales</taxon>
        <taxon>Pseudomonadaceae</taxon>
        <taxon>Pseudomonas</taxon>
    </lineage>
</organism>
<dbReference type="InterPro" id="IPR013325">
    <property type="entry name" value="RNA_pol_sigma_r2"/>
</dbReference>
<comment type="subunit">
    <text evidence="1">Interacts transiently with the RNA polymerase catalytic core formed by RpoA, RpoB, RpoC and RpoZ (2 alpha, 1 beta, 1 beta' and 1 omega subunit) to form the RNA polymerase holoenzyme that can initiate transcription.</text>
</comment>
<dbReference type="EMBL" id="VJOY01000001">
    <property type="protein sequence ID" value="TRX76846.1"/>
    <property type="molecule type" value="Genomic_DNA"/>
</dbReference>
<evidence type="ECO:0000259" key="3">
    <source>
        <dbReference type="Pfam" id="PF08281"/>
    </source>
</evidence>
<dbReference type="OrthoDB" id="3211555at2"/>
<dbReference type="PANTHER" id="PTHR30173">
    <property type="entry name" value="SIGMA 19 FACTOR"/>
    <property type="match status" value="1"/>
</dbReference>
<proteinExistence type="predicted"/>
<dbReference type="InterPro" id="IPR007627">
    <property type="entry name" value="RNA_pol_sigma70_r2"/>
</dbReference>
<dbReference type="InterPro" id="IPR013324">
    <property type="entry name" value="RNA_pol_sigma_r3/r4-like"/>
</dbReference>
<dbReference type="SUPFAM" id="SSF88946">
    <property type="entry name" value="Sigma2 domain of RNA polymerase sigma factors"/>
    <property type="match status" value="1"/>
</dbReference>
<dbReference type="Gene3D" id="1.10.10.10">
    <property type="entry name" value="Winged helix-like DNA-binding domain superfamily/Winged helix DNA-binding domain"/>
    <property type="match status" value="1"/>
</dbReference>
<comment type="caution">
    <text evidence="4">The sequence shown here is derived from an EMBL/GenBank/DDBJ whole genome shotgun (WGS) entry which is preliminary data.</text>
</comment>
<keyword evidence="5" id="KW-1185">Reference proteome</keyword>
<feature type="domain" description="RNA polymerase sigma factor 70 region 4 type 2" evidence="3">
    <location>
        <begin position="130"/>
        <end position="182"/>
    </location>
</feature>
<dbReference type="PANTHER" id="PTHR30173:SF43">
    <property type="entry name" value="ECF RNA POLYMERASE SIGMA FACTOR SIGI-RELATED"/>
    <property type="match status" value="1"/>
</dbReference>
<evidence type="ECO:0000259" key="2">
    <source>
        <dbReference type="Pfam" id="PF04542"/>
    </source>
</evidence>
<feature type="domain" description="RNA polymerase sigma-70 region 2" evidence="2">
    <location>
        <begin position="23"/>
        <end position="85"/>
    </location>
</feature>
<dbReference type="Proteomes" id="UP000315235">
    <property type="component" value="Unassembled WGS sequence"/>
</dbReference>
<evidence type="ECO:0000313" key="5">
    <source>
        <dbReference type="Proteomes" id="UP000315235"/>
    </source>
</evidence>
<dbReference type="GO" id="GO:0003677">
    <property type="term" value="F:DNA binding"/>
    <property type="evidence" value="ECO:0007669"/>
    <property type="project" value="InterPro"/>
</dbReference>
<dbReference type="GO" id="GO:0006352">
    <property type="term" value="P:DNA-templated transcription initiation"/>
    <property type="evidence" value="ECO:0007669"/>
    <property type="project" value="InterPro"/>
</dbReference>
<dbReference type="SUPFAM" id="SSF88659">
    <property type="entry name" value="Sigma3 and sigma4 domains of RNA polymerase sigma factors"/>
    <property type="match status" value="1"/>
</dbReference>
<gene>
    <name evidence="4" type="primary">sigJ</name>
    <name evidence="4" type="ORF">FM069_02170</name>
</gene>
<dbReference type="AlphaFoldDB" id="A0A553H525"/>
<dbReference type="Pfam" id="PF04542">
    <property type="entry name" value="Sigma70_r2"/>
    <property type="match status" value="1"/>
</dbReference>
<dbReference type="InterPro" id="IPR013249">
    <property type="entry name" value="RNA_pol_sigma70_r4_t2"/>
</dbReference>
<dbReference type="InterPro" id="IPR052704">
    <property type="entry name" value="ECF_Sigma-70_Domain"/>
</dbReference>
<protein>
    <submittedName>
        <fullName evidence="4">RNA polymerase sigma factor SigJ</fullName>
    </submittedName>
</protein>
<evidence type="ECO:0000256" key="1">
    <source>
        <dbReference type="ARBA" id="ARBA00011344"/>
    </source>
</evidence>
<dbReference type="GO" id="GO:0016987">
    <property type="term" value="F:sigma factor activity"/>
    <property type="evidence" value="ECO:0007669"/>
    <property type="project" value="InterPro"/>
</dbReference>
<dbReference type="InterPro" id="IPR036388">
    <property type="entry name" value="WH-like_DNA-bd_sf"/>
</dbReference>
<evidence type="ECO:0000313" key="4">
    <source>
        <dbReference type="EMBL" id="TRX76846.1"/>
    </source>
</evidence>
<name>A0A553H525_9PSED</name>
<sequence>MHDETKRARSGSSEDLARVYSERAKLESLAYRLLGTVSDAEDAVQETYLRWYKLSRAEREQILVPMAWQRTTLTRVCFDKLKSAQTRRETYVGEWLPEPVTQDEYESSLGAIPEGGDPADRLMLAHSVSMALMVVLDKMTPAERVSFILHDVFQYSFDEISEVVGRTPQACRQLASSGRKRIGQERSLHASPAEHAHVNAAFRAAWTTGNIADLAAVLDERARAVTDGGGRVSASIEPLCGREAVIEFFLSAFQRQRDLRIEEVLVNGEPGLVGKAADRTVAVISTHVREGRISDIWVMRNPEKLSVWH</sequence>
<dbReference type="InterPro" id="IPR032710">
    <property type="entry name" value="NTF2-like_dom_sf"/>
</dbReference>
<dbReference type="NCBIfam" id="NF007214">
    <property type="entry name" value="PRK09636.1"/>
    <property type="match status" value="1"/>
</dbReference>
<dbReference type="Gene3D" id="1.10.1740.10">
    <property type="match status" value="1"/>
</dbReference>
<dbReference type="Pfam" id="PF08281">
    <property type="entry name" value="Sigma70_r4_2"/>
    <property type="match status" value="1"/>
</dbReference>
<reference evidence="4 5" key="1">
    <citation type="submission" date="2019-07" db="EMBL/GenBank/DDBJ databases">
        <title>Pseudomonas mangiferae sp. nov., isolated from bark of mango tree in Thailand.</title>
        <authorList>
            <person name="Srisuk N."/>
            <person name="Anurat P."/>
        </authorList>
    </citation>
    <scope>NUCLEOTIDE SEQUENCE [LARGE SCALE GENOMIC DNA]</scope>
    <source>
        <strain evidence="4 5">DMKU_BBB3-04</strain>
    </source>
</reference>
<dbReference type="RefSeq" id="WP_143486619.1">
    <property type="nucleotide sequence ID" value="NZ_VJOY01000001.1"/>
</dbReference>